<dbReference type="InterPro" id="IPR032135">
    <property type="entry name" value="DUF4817"/>
</dbReference>
<feature type="non-terminal residue" evidence="2">
    <location>
        <position position="1"/>
    </location>
</feature>
<dbReference type="STRING" id="64791.A0A151WHD9"/>
<evidence type="ECO:0000313" key="2">
    <source>
        <dbReference type="EMBL" id="KYQ47251.1"/>
    </source>
</evidence>
<protein>
    <recommendedName>
        <fullName evidence="1">DUF4817 domain-containing protein</fullName>
    </recommendedName>
</protein>
<evidence type="ECO:0000259" key="1">
    <source>
        <dbReference type="Pfam" id="PF16087"/>
    </source>
</evidence>
<dbReference type="AlphaFoldDB" id="A0A151WHD9"/>
<gene>
    <name evidence="2" type="ORF">ALC60_13736</name>
</gene>
<feature type="domain" description="DUF4817" evidence="1">
    <location>
        <begin position="4"/>
        <end position="44"/>
    </location>
</feature>
<keyword evidence="3" id="KW-1185">Reference proteome</keyword>
<reference evidence="2 3" key="1">
    <citation type="submission" date="2015-09" db="EMBL/GenBank/DDBJ databases">
        <title>Trachymyrmex zeteki WGS genome.</title>
        <authorList>
            <person name="Nygaard S."/>
            <person name="Hu H."/>
            <person name="Boomsma J."/>
            <person name="Zhang G."/>
        </authorList>
    </citation>
    <scope>NUCLEOTIDE SEQUENCE [LARGE SCALE GENOMIC DNA]</scope>
    <source>
        <strain evidence="2">Tzet28-1</strain>
        <tissue evidence="2">Whole body</tissue>
    </source>
</reference>
<dbReference type="Proteomes" id="UP000075809">
    <property type="component" value="Unassembled WGS sequence"/>
</dbReference>
<accession>A0A151WHD9</accession>
<name>A0A151WHD9_9HYME</name>
<evidence type="ECO:0000313" key="3">
    <source>
        <dbReference type="Proteomes" id="UP000075809"/>
    </source>
</evidence>
<proteinExistence type="predicted"/>
<organism evidence="2 3">
    <name type="scientific">Mycetomoellerius zeteki</name>
    <dbReference type="NCBI Taxonomy" id="64791"/>
    <lineage>
        <taxon>Eukaryota</taxon>
        <taxon>Metazoa</taxon>
        <taxon>Ecdysozoa</taxon>
        <taxon>Arthropoda</taxon>
        <taxon>Hexapoda</taxon>
        <taxon>Insecta</taxon>
        <taxon>Pterygota</taxon>
        <taxon>Neoptera</taxon>
        <taxon>Endopterygota</taxon>
        <taxon>Hymenoptera</taxon>
        <taxon>Apocrita</taxon>
        <taxon>Aculeata</taxon>
        <taxon>Formicoidea</taxon>
        <taxon>Formicidae</taxon>
        <taxon>Myrmicinae</taxon>
        <taxon>Mycetomoellerius</taxon>
    </lineage>
</organism>
<sequence>TPNEIVDILLILGECNRNYRRASRRYAELYPNRRHPSAQQMINISKLLAILGMVHFNPHVSTR</sequence>
<dbReference type="EMBL" id="KQ983120">
    <property type="protein sequence ID" value="KYQ47251.1"/>
    <property type="molecule type" value="Genomic_DNA"/>
</dbReference>
<dbReference type="Pfam" id="PF16087">
    <property type="entry name" value="DUF4817"/>
    <property type="match status" value="1"/>
</dbReference>